<reference evidence="3" key="1">
    <citation type="submission" date="2021-02" db="EMBL/GenBank/DDBJ databases">
        <authorList>
            <person name="Dougan E. K."/>
            <person name="Rhodes N."/>
            <person name="Thang M."/>
            <person name="Chan C."/>
        </authorList>
    </citation>
    <scope>NUCLEOTIDE SEQUENCE</scope>
</reference>
<comment type="caution">
    <text evidence="3">The sequence shown here is derived from an EMBL/GenBank/DDBJ whole genome shotgun (WGS) entry which is preliminary data.</text>
</comment>
<evidence type="ECO:0000256" key="1">
    <source>
        <dbReference type="SAM" id="MobiDB-lite"/>
    </source>
</evidence>
<evidence type="ECO:0000313" key="4">
    <source>
        <dbReference type="Proteomes" id="UP000604046"/>
    </source>
</evidence>
<sequence>MEACRSRATACCHGGFKLWQCPRYNLDTREQRLALLCMIAYLLFAAFWFWHQHELVKYSSEHPAVSYREASFMDELVPDFNITIIPLTNFNRSKYNCHMGRSQFQIYFVGGNRSVYIDTDQGPIGHLKWQDFGGDARQTGLYYTVLPLPFRFAFRRNSAGAVEAYQILKEWWLEGLKCLDGKTYQPTECPRESSRVDFYYTFHQNNADDSGHCVQDIHDLFVTSDDVSQVLNERAPAMTSDLAASPGSIVPILVRSFKGGVFIPANPAPDRPSCRNILPVTTVETDWLGKLTSEADFRNSMHASVQGLTLDFMEGFCGMTILPVTKRTVSYYVQYRPIDAMTHWFTVMHACLAVIFCLFKSSPQVPYYYRRGRWADSYRKLLEAGAHDLQLRDAEDPRGSPGGLELLEAPS</sequence>
<keyword evidence="2" id="KW-0472">Membrane</keyword>
<dbReference type="EMBL" id="CAJNDS010002078">
    <property type="protein sequence ID" value="CAE7309319.1"/>
    <property type="molecule type" value="Genomic_DNA"/>
</dbReference>
<feature type="region of interest" description="Disordered" evidence="1">
    <location>
        <begin position="392"/>
        <end position="411"/>
    </location>
</feature>
<dbReference type="OrthoDB" id="407229at2759"/>
<name>A0A812NEM8_9DINO</name>
<proteinExistence type="predicted"/>
<keyword evidence="2" id="KW-0812">Transmembrane</keyword>
<evidence type="ECO:0000256" key="2">
    <source>
        <dbReference type="SAM" id="Phobius"/>
    </source>
</evidence>
<keyword evidence="2" id="KW-1133">Transmembrane helix</keyword>
<dbReference type="Proteomes" id="UP000604046">
    <property type="component" value="Unassembled WGS sequence"/>
</dbReference>
<protein>
    <submittedName>
        <fullName evidence="3">GIP protein</fullName>
    </submittedName>
</protein>
<evidence type="ECO:0000313" key="3">
    <source>
        <dbReference type="EMBL" id="CAE7309319.1"/>
    </source>
</evidence>
<gene>
    <name evidence="3" type="primary">GIP</name>
    <name evidence="3" type="ORF">SNAT2548_LOCUS16248</name>
</gene>
<dbReference type="AlphaFoldDB" id="A0A812NEM8"/>
<feature type="transmembrane region" description="Helical" evidence="2">
    <location>
        <begin position="33"/>
        <end position="50"/>
    </location>
</feature>
<accession>A0A812NEM8</accession>
<keyword evidence="4" id="KW-1185">Reference proteome</keyword>
<organism evidence="3 4">
    <name type="scientific">Symbiodinium natans</name>
    <dbReference type="NCBI Taxonomy" id="878477"/>
    <lineage>
        <taxon>Eukaryota</taxon>
        <taxon>Sar</taxon>
        <taxon>Alveolata</taxon>
        <taxon>Dinophyceae</taxon>
        <taxon>Suessiales</taxon>
        <taxon>Symbiodiniaceae</taxon>
        <taxon>Symbiodinium</taxon>
    </lineage>
</organism>